<dbReference type="OrthoDB" id="16906at2759"/>
<evidence type="ECO:0000256" key="4">
    <source>
        <dbReference type="ARBA" id="ARBA00022660"/>
    </source>
</evidence>
<keyword evidence="12 16" id="KW-0408">Iron</keyword>
<dbReference type="Pfam" id="PF01786">
    <property type="entry name" value="AOX"/>
    <property type="match status" value="1"/>
</dbReference>
<keyword evidence="6 16" id="KW-0479">Metal-binding</keyword>
<dbReference type="Gene3D" id="1.20.1260.140">
    <property type="entry name" value="Alternative oxidase"/>
    <property type="match status" value="1"/>
</dbReference>
<gene>
    <name evidence="17" type="primary">AOX1_2</name>
    <name evidence="17" type="ORF">EHS25_008953</name>
</gene>
<evidence type="ECO:0000256" key="14">
    <source>
        <dbReference type="ARBA" id="ARBA00023136"/>
    </source>
</evidence>
<keyword evidence="8" id="KW-0809">Transit peptide</keyword>
<keyword evidence="13" id="KW-0496">Mitochondrion</keyword>
<evidence type="ECO:0000256" key="2">
    <source>
        <dbReference type="ARBA" id="ARBA00008388"/>
    </source>
</evidence>
<evidence type="ECO:0000256" key="13">
    <source>
        <dbReference type="ARBA" id="ARBA00023128"/>
    </source>
</evidence>
<evidence type="ECO:0000256" key="12">
    <source>
        <dbReference type="ARBA" id="ARBA00023004"/>
    </source>
</evidence>
<keyword evidence="10" id="KW-1133">Transmembrane helix</keyword>
<dbReference type="PANTHER" id="PTHR31803:SF3">
    <property type="entry name" value="ALTERNATIVE OXIDASE"/>
    <property type="match status" value="1"/>
</dbReference>
<protein>
    <recommendedName>
        <fullName evidence="16">Alternative oxidase</fullName>
        <ecNumber evidence="16">1.-.-.-</ecNumber>
    </recommendedName>
</protein>
<dbReference type="PANTHER" id="PTHR31803">
    <property type="entry name" value="ALTERNATIVE OXIDASE"/>
    <property type="match status" value="1"/>
</dbReference>
<dbReference type="InterPro" id="IPR038659">
    <property type="entry name" value="AOX_sf"/>
</dbReference>
<dbReference type="GO" id="GO:0005743">
    <property type="term" value="C:mitochondrial inner membrane"/>
    <property type="evidence" value="ECO:0007669"/>
    <property type="project" value="UniProtKB-SubCell"/>
</dbReference>
<evidence type="ECO:0000256" key="10">
    <source>
        <dbReference type="ARBA" id="ARBA00022989"/>
    </source>
</evidence>
<dbReference type="GO" id="GO:0009916">
    <property type="term" value="F:alternative oxidase activity"/>
    <property type="evidence" value="ECO:0007669"/>
    <property type="project" value="UniProtKB-UniRule"/>
</dbReference>
<comment type="subcellular location">
    <subcellularLocation>
        <location evidence="1">Mitochondrion inner membrane</location>
    </subcellularLocation>
</comment>
<keyword evidence="5 16" id="KW-0812">Transmembrane</keyword>
<keyword evidence="18" id="KW-1185">Reference proteome</keyword>
<dbReference type="GO" id="GO:0098803">
    <property type="term" value="C:respiratory chain complex"/>
    <property type="evidence" value="ECO:0007669"/>
    <property type="project" value="UniProtKB-UniRule"/>
</dbReference>
<keyword evidence="9 16" id="KW-0249">Electron transport</keyword>
<name>A0A427YN97_9TREE</name>
<comment type="similarity">
    <text evidence="2 16">Belongs to the alternative oxidase family.</text>
</comment>
<organism evidence="17 18">
    <name type="scientific">Saitozyma podzolica</name>
    <dbReference type="NCBI Taxonomy" id="1890683"/>
    <lineage>
        <taxon>Eukaryota</taxon>
        <taxon>Fungi</taxon>
        <taxon>Dikarya</taxon>
        <taxon>Basidiomycota</taxon>
        <taxon>Agaricomycotina</taxon>
        <taxon>Tremellomycetes</taxon>
        <taxon>Tremellales</taxon>
        <taxon>Trimorphomycetaceae</taxon>
        <taxon>Saitozyma</taxon>
    </lineage>
</organism>
<dbReference type="GO" id="GO:0046872">
    <property type="term" value="F:metal ion binding"/>
    <property type="evidence" value="ECO:0007669"/>
    <property type="project" value="UniProtKB-UniRule"/>
</dbReference>
<reference evidence="17 18" key="1">
    <citation type="submission" date="2018-11" db="EMBL/GenBank/DDBJ databases">
        <title>Genome sequence of Saitozyma podzolica DSM 27192.</title>
        <authorList>
            <person name="Aliyu H."/>
            <person name="Gorte O."/>
            <person name="Ochsenreither K."/>
        </authorList>
    </citation>
    <scope>NUCLEOTIDE SEQUENCE [LARGE SCALE GENOMIC DNA]</scope>
    <source>
        <strain evidence="17 18">DSM 27192</strain>
    </source>
</reference>
<evidence type="ECO:0000256" key="6">
    <source>
        <dbReference type="ARBA" id="ARBA00022723"/>
    </source>
</evidence>
<proteinExistence type="inferred from homology"/>
<dbReference type="STRING" id="1890683.A0A427YN97"/>
<comment type="function">
    <text evidence="15">Catalyzes cyanide-resistant oxygen consumption. May increase respiration when the cytochrome respiratory pathway is restricted, or in response to low temperatures.</text>
</comment>
<evidence type="ECO:0000313" key="18">
    <source>
        <dbReference type="Proteomes" id="UP000279259"/>
    </source>
</evidence>
<dbReference type="GO" id="GO:0010230">
    <property type="term" value="P:alternative respiration"/>
    <property type="evidence" value="ECO:0007669"/>
    <property type="project" value="TreeGrafter"/>
</dbReference>
<evidence type="ECO:0000256" key="7">
    <source>
        <dbReference type="ARBA" id="ARBA00022792"/>
    </source>
</evidence>
<dbReference type="EC" id="1.-.-.-" evidence="16"/>
<keyword evidence="4 16" id="KW-0679">Respiratory chain</keyword>
<evidence type="ECO:0000256" key="15">
    <source>
        <dbReference type="ARBA" id="ARBA00025285"/>
    </source>
</evidence>
<evidence type="ECO:0000256" key="9">
    <source>
        <dbReference type="ARBA" id="ARBA00022982"/>
    </source>
</evidence>
<evidence type="ECO:0000313" key="17">
    <source>
        <dbReference type="EMBL" id="RSH92537.1"/>
    </source>
</evidence>
<keyword evidence="7" id="KW-0999">Mitochondrion inner membrane</keyword>
<keyword evidence="11 16" id="KW-0560">Oxidoreductase</keyword>
<evidence type="ECO:0000256" key="16">
    <source>
        <dbReference type="RuleBase" id="RU003779"/>
    </source>
</evidence>
<evidence type="ECO:0000256" key="1">
    <source>
        <dbReference type="ARBA" id="ARBA00004273"/>
    </source>
</evidence>
<sequence>MPRSHSGPADIVSHDKGDWTLFNPIYNQADLDCVQVVGRTPVTLSDKLAHGAVKTLRRIFDFCTGYKNTHISDLTLKQDPIPIKELRAKGELLSDKDWLLRIILLESFAGVPGMIAGTLRHLRSLRLLRRDGGWIHTLLEEAENERMHLLTFMTIAQPTWFTRALVLACQGMAYNMLFLTYIFAPKVVHRFVGALEEEAVRTYTHCLQDIERGLVPEWNNAPAPRIAIDYWRLSTSATLLDVIKAVRADEATHRFVNHSLANLDQTLDFNPFALAEPSAEIRGTKASFTREESADFARRTQQSLLAAGEQNHLTDFEVPVAVAVGLQQLTPAHPASRPEQDNNSSRLPNKYLGSVADHKAHHRPTSNLPFHPMVLSLGGLRNVSTTMVFASWKQIMTRGTYNLMLKRLSLCLLQARVRIFELPFAVNHDDEPDPLTLGYLNNTYMYTGLNLPTFQQIVALSQGQNKVLAAMSGHNRGESWCARSKVSSGISLCFDGHSG</sequence>
<dbReference type="InterPro" id="IPR002680">
    <property type="entry name" value="AOX"/>
</dbReference>
<evidence type="ECO:0000256" key="8">
    <source>
        <dbReference type="ARBA" id="ARBA00022946"/>
    </source>
</evidence>
<dbReference type="EMBL" id="RSCD01000006">
    <property type="protein sequence ID" value="RSH92537.1"/>
    <property type="molecule type" value="Genomic_DNA"/>
</dbReference>
<accession>A0A427YN97</accession>
<dbReference type="Proteomes" id="UP000279259">
    <property type="component" value="Unassembled WGS sequence"/>
</dbReference>
<evidence type="ECO:0000256" key="5">
    <source>
        <dbReference type="ARBA" id="ARBA00022692"/>
    </source>
</evidence>
<evidence type="ECO:0000256" key="3">
    <source>
        <dbReference type="ARBA" id="ARBA00022448"/>
    </source>
</evidence>
<keyword evidence="3" id="KW-0813">Transport</keyword>
<keyword evidence="14 16" id="KW-0472">Membrane</keyword>
<comment type="cofactor">
    <cofactor evidence="16">
        <name>Fe cation</name>
        <dbReference type="ChEBI" id="CHEBI:24875"/>
    </cofactor>
    <text evidence="16">Binds 2 iron ions per subunit.</text>
</comment>
<dbReference type="AlphaFoldDB" id="A0A427YN97"/>
<evidence type="ECO:0000256" key="11">
    <source>
        <dbReference type="ARBA" id="ARBA00023002"/>
    </source>
</evidence>
<comment type="caution">
    <text evidence="17">The sequence shown here is derived from an EMBL/GenBank/DDBJ whole genome shotgun (WGS) entry which is preliminary data.</text>
</comment>
<dbReference type="FunFam" id="1.20.1260.140:FF:000002">
    <property type="entry name" value="Alternative oxidase"/>
    <property type="match status" value="1"/>
</dbReference>